<name>A0ABR2UXG9_9PEZI</name>
<feature type="transmembrane region" description="Helical" evidence="6">
    <location>
        <begin position="120"/>
        <end position="142"/>
    </location>
</feature>
<dbReference type="PROSITE" id="PS50850">
    <property type="entry name" value="MFS"/>
    <property type="match status" value="1"/>
</dbReference>
<keyword evidence="5 6" id="KW-0472">Membrane</keyword>
<reference evidence="8 9" key="1">
    <citation type="journal article" date="2024" name="J. Plant Pathol.">
        <title>Sequence and assembly of the genome of Seiridium unicorne, isolate CBS 538.82, causal agent of cypress canker disease.</title>
        <authorList>
            <person name="Scali E."/>
            <person name="Rocca G.D."/>
            <person name="Danti R."/>
            <person name="Garbelotto M."/>
            <person name="Barberini S."/>
            <person name="Baroncelli R."/>
            <person name="Emiliani G."/>
        </authorList>
    </citation>
    <scope>NUCLEOTIDE SEQUENCE [LARGE SCALE GENOMIC DNA]</scope>
    <source>
        <strain evidence="8 9">BM-138-508</strain>
    </source>
</reference>
<feature type="transmembrane region" description="Helical" evidence="6">
    <location>
        <begin position="89"/>
        <end position="108"/>
    </location>
</feature>
<evidence type="ECO:0000256" key="6">
    <source>
        <dbReference type="SAM" id="Phobius"/>
    </source>
</evidence>
<dbReference type="InterPro" id="IPR020846">
    <property type="entry name" value="MFS_dom"/>
</dbReference>
<evidence type="ECO:0000313" key="8">
    <source>
        <dbReference type="EMBL" id="KAK9419378.1"/>
    </source>
</evidence>
<organism evidence="8 9">
    <name type="scientific">Seiridium unicorne</name>
    <dbReference type="NCBI Taxonomy" id="138068"/>
    <lineage>
        <taxon>Eukaryota</taxon>
        <taxon>Fungi</taxon>
        <taxon>Dikarya</taxon>
        <taxon>Ascomycota</taxon>
        <taxon>Pezizomycotina</taxon>
        <taxon>Sordariomycetes</taxon>
        <taxon>Xylariomycetidae</taxon>
        <taxon>Amphisphaeriales</taxon>
        <taxon>Sporocadaceae</taxon>
        <taxon>Seiridium</taxon>
    </lineage>
</organism>
<dbReference type="SUPFAM" id="SSF103473">
    <property type="entry name" value="MFS general substrate transporter"/>
    <property type="match status" value="1"/>
</dbReference>
<feature type="transmembrane region" description="Helical" evidence="6">
    <location>
        <begin position="42"/>
        <end position="69"/>
    </location>
</feature>
<keyword evidence="8" id="KW-0813">Transport</keyword>
<dbReference type="InterPro" id="IPR036259">
    <property type="entry name" value="MFS_trans_sf"/>
</dbReference>
<feature type="transmembrane region" description="Helical" evidence="6">
    <location>
        <begin position="368"/>
        <end position="389"/>
    </location>
</feature>
<dbReference type="Gene3D" id="1.20.1250.20">
    <property type="entry name" value="MFS general substrate transporter like domains"/>
    <property type="match status" value="1"/>
</dbReference>
<evidence type="ECO:0000313" key="9">
    <source>
        <dbReference type="Proteomes" id="UP001408356"/>
    </source>
</evidence>
<feature type="transmembrane region" description="Helical" evidence="6">
    <location>
        <begin position="304"/>
        <end position="324"/>
    </location>
</feature>
<protein>
    <submittedName>
        <fullName evidence="8">Sugar transporter</fullName>
    </submittedName>
</protein>
<keyword evidence="4 6" id="KW-1133">Transmembrane helix</keyword>
<comment type="subcellular location">
    <subcellularLocation>
        <location evidence="1">Membrane</location>
        <topology evidence="1">Multi-pass membrane protein</topology>
    </subcellularLocation>
</comment>
<comment type="caution">
    <text evidence="8">The sequence shown here is derived from an EMBL/GenBank/DDBJ whole genome shotgun (WGS) entry which is preliminary data.</text>
</comment>
<evidence type="ECO:0000259" key="7">
    <source>
        <dbReference type="PROSITE" id="PS50850"/>
    </source>
</evidence>
<dbReference type="InterPro" id="IPR005828">
    <property type="entry name" value="MFS_sugar_transport-like"/>
</dbReference>
<feature type="transmembrane region" description="Helical" evidence="6">
    <location>
        <begin position="467"/>
        <end position="485"/>
    </location>
</feature>
<keyword evidence="8" id="KW-0762">Sugar transport</keyword>
<dbReference type="Proteomes" id="UP001408356">
    <property type="component" value="Unassembled WGS sequence"/>
</dbReference>
<dbReference type="PANTHER" id="PTHR48022">
    <property type="entry name" value="PLASTIDIC GLUCOSE TRANSPORTER 4"/>
    <property type="match status" value="1"/>
</dbReference>
<feature type="transmembrane region" description="Helical" evidence="6">
    <location>
        <begin position="218"/>
        <end position="238"/>
    </location>
</feature>
<evidence type="ECO:0000256" key="4">
    <source>
        <dbReference type="ARBA" id="ARBA00022989"/>
    </source>
</evidence>
<feature type="transmembrane region" description="Helical" evidence="6">
    <location>
        <begin position="186"/>
        <end position="206"/>
    </location>
</feature>
<feature type="transmembrane region" description="Helical" evidence="6">
    <location>
        <begin position="154"/>
        <end position="174"/>
    </location>
</feature>
<accession>A0ABR2UXG9</accession>
<evidence type="ECO:0000256" key="3">
    <source>
        <dbReference type="ARBA" id="ARBA00022692"/>
    </source>
</evidence>
<feature type="transmembrane region" description="Helical" evidence="6">
    <location>
        <begin position="401"/>
        <end position="423"/>
    </location>
</feature>
<keyword evidence="3 6" id="KW-0812">Transmembrane</keyword>
<feature type="transmembrane region" description="Helical" evidence="6">
    <location>
        <begin position="336"/>
        <end position="361"/>
    </location>
</feature>
<sequence length="524" mass="57230">MGSLQLDKTTFQPIERPVHPLENWPKVRSRPILLSLRAYPKVAAYCFAVSLSALLTGYDVVIVGSIIALPQFQRDYGQQYGNAFILPSMWLALWSSSTFFGQMAGAILGGWLQDKNGRQISLISGSVISAAAVGLCYCSYLPEDIDSRRGLFLVGKAVMGIALGMLMATSQTWISETTSPDLRGPALALLPTNILFGQLIGAGVAYGLSHDMASRSYLIALATQWAFSLLILTVALLTPESPVFLVTKGRYSRALKSLGRLHTSRVDLPTMLDQVRLFVLHEQQISKTHTYLDCFRSKHRRQTLVVLFAGIVPQLFGLAVLSQASYFVQILGMPAVLSLGVLVLGIILGLAANIIGIWILSKVGRRRLILMSLAASTFVWLGMGITGFWSGKFTMYTSGTFMAIVIINGLGSWPASFAVAGEASSLLLRAKTQGLNWFTNSLFSGVLSIALPYIFNPDAGNLGAKTGFVFAGLCLVGTLVSWLVIPEMKGRDHAEIEKMFELGIRTRNFKNWSESEDTQELRQL</sequence>
<gene>
    <name evidence="8" type="ORF">SUNI508_07353</name>
</gene>
<dbReference type="PANTHER" id="PTHR48022:SF41">
    <property type="entry name" value="MAJOR FACILITATOR SUPERFAMILY (MFS) PROFILE DOMAIN-CONTAINING PROTEIN"/>
    <property type="match status" value="1"/>
</dbReference>
<keyword evidence="9" id="KW-1185">Reference proteome</keyword>
<feature type="transmembrane region" description="Helical" evidence="6">
    <location>
        <begin position="435"/>
        <end position="455"/>
    </location>
</feature>
<dbReference type="EMBL" id="JARVKF010000320">
    <property type="protein sequence ID" value="KAK9419378.1"/>
    <property type="molecule type" value="Genomic_DNA"/>
</dbReference>
<proteinExistence type="inferred from homology"/>
<dbReference type="InterPro" id="IPR050360">
    <property type="entry name" value="MFS_Sugar_Transporters"/>
</dbReference>
<feature type="domain" description="Major facilitator superfamily (MFS) profile" evidence="7">
    <location>
        <begin position="45"/>
        <end position="489"/>
    </location>
</feature>
<evidence type="ECO:0000256" key="1">
    <source>
        <dbReference type="ARBA" id="ARBA00004141"/>
    </source>
</evidence>
<evidence type="ECO:0000256" key="2">
    <source>
        <dbReference type="ARBA" id="ARBA00010992"/>
    </source>
</evidence>
<dbReference type="Pfam" id="PF00083">
    <property type="entry name" value="Sugar_tr"/>
    <property type="match status" value="1"/>
</dbReference>
<evidence type="ECO:0000256" key="5">
    <source>
        <dbReference type="ARBA" id="ARBA00023136"/>
    </source>
</evidence>
<comment type="similarity">
    <text evidence="2">Belongs to the major facilitator superfamily. Sugar transporter (TC 2.A.1.1) family.</text>
</comment>